<evidence type="ECO:0000256" key="5">
    <source>
        <dbReference type="ARBA" id="ARBA00023124"/>
    </source>
</evidence>
<dbReference type="GO" id="GO:0016829">
    <property type="term" value="F:lyase activity"/>
    <property type="evidence" value="ECO:0007669"/>
    <property type="project" value="UniProtKB-KW"/>
</dbReference>
<evidence type="ECO:0000313" key="9">
    <source>
        <dbReference type="EMBL" id="MBD8051112.1"/>
    </source>
</evidence>
<dbReference type="Gene3D" id="3.90.1680.10">
    <property type="entry name" value="SOS response associated peptidase-like"/>
    <property type="match status" value="1"/>
</dbReference>
<dbReference type="AlphaFoldDB" id="A0A927IMK9"/>
<dbReference type="RefSeq" id="WP_191819570.1">
    <property type="nucleotide sequence ID" value="NZ_JACYFT010000002.1"/>
</dbReference>
<evidence type="ECO:0000256" key="7">
    <source>
        <dbReference type="ARBA" id="ARBA00023239"/>
    </source>
</evidence>
<dbReference type="InterPro" id="IPR036590">
    <property type="entry name" value="SRAP-like"/>
</dbReference>
<evidence type="ECO:0000256" key="6">
    <source>
        <dbReference type="ARBA" id="ARBA00023125"/>
    </source>
</evidence>
<keyword evidence="7" id="KW-0456">Lyase</keyword>
<comment type="similarity">
    <text evidence="1 8">Belongs to the SOS response-associated peptidase family.</text>
</comment>
<dbReference type="Proteomes" id="UP000647424">
    <property type="component" value="Unassembled WGS sequence"/>
</dbReference>
<organism evidence="9 10">
    <name type="scientific">Limnohabitans radicicola</name>
    <dbReference type="NCBI Taxonomy" id="2771427"/>
    <lineage>
        <taxon>Bacteria</taxon>
        <taxon>Pseudomonadati</taxon>
        <taxon>Pseudomonadota</taxon>
        <taxon>Betaproteobacteria</taxon>
        <taxon>Burkholderiales</taxon>
        <taxon>Comamonadaceae</taxon>
        <taxon>Limnohabitans</taxon>
    </lineage>
</organism>
<keyword evidence="2 8" id="KW-0645">Protease</keyword>
<evidence type="ECO:0000256" key="8">
    <source>
        <dbReference type="RuleBase" id="RU364100"/>
    </source>
</evidence>
<proteinExistence type="inferred from homology"/>
<keyword evidence="6" id="KW-0238">DNA-binding</keyword>
<reference evidence="9 10" key="1">
    <citation type="submission" date="2020-09" db="EMBL/GenBank/DDBJ databases">
        <title>Genome seq and assembly of Limnohabitants sp.</title>
        <authorList>
            <person name="Chhetri G."/>
        </authorList>
    </citation>
    <scope>NUCLEOTIDE SEQUENCE [LARGE SCALE GENOMIC DNA]</scope>
    <source>
        <strain evidence="9 10">JUR4</strain>
    </source>
</reference>
<dbReference type="SUPFAM" id="SSF143081">
    <property type="entry name" value="BB1717-like"/>
    <property type="match status" value="1"/>
</dbReference>
<dbReference type="EC" id="3.4.-.-" evidence="8"/>
<dbReference type="EMBL" id="JACYFT010000002">
    <property type="protein sequence ID" value="MBD8051112.1"/>
    <property type="molecule type" value="Genomic_DNA"/>
</dbReference>
<dbReference type="GO" id="GO:0008233">
    <property type="term" value="F:peptidase activity"/>
    <property type="evidence" value="ECO:0007669"/>
    <property type="project" value="UniProtKB-KW"/>
</dbReference>
<keyword evidence="4 8" id="KW-0378">Hydrolase</keyword>
<keyword evidence="10" id="KW-1185">Reference proteome</keyword>
<dbReference type="InterPro" id="IPR003738">
    <property type="entry name" value="SRAP"/>
</dbReference>
<keyword evidence="5" id="KW-0190">Covalent protein-DNA linkage</keyword>
<dbReference type="Pfam" id="PF02586">
    <property type="entry name" value="SRAP"/>
    <property type="match status" value="1"/>
</dbReference>
<comment type="caution">
    <text evidence="9">The sequence shown here is derived from an EMBL/GenBank/DDBJ whole genome shotgun (WGS) entry which is preliminary data.</text>
</comment>
<dbReference type="GO" id="GO:0003697">
    <property type="term" value="F:single-stranded DNA binding"/>
    <property type="evidence" value="ECO:0007669"/>
    <property type="project" value="InterPro"/>
</dbReference>
<gene>
    <name evidence="9" type="ORF">IC609_11180</name>
</gene>
<keyword evidence="3" id="KW-0227">DNA damage</keyword>
<dbReference type="GO" id="GO:0006508">
    <property type="term" value="P:proteolysis"/>
    <property type="evidence" value="ECO:0007669"/>
    <property type="project" value="UniProtKB-KW"/>
</dbReference>
<evidence type="ECO:0000256" key="4">
    <source>
        <dbReference type="ARBA" id="ARBA00022801"/>
    </source>
</evidence>
<evidence type="ECO:0000256" key="3">
    <source>
        <dbReference type="ARBA" id="ARBA00022763"/>
    </source>
</evidence>
<sequence length="213" mass="23859">MCTNFTPTQRAQWVKEMLGVDLPVGYPEESYPGFAAPVVVKSHQTGRVACGLACFGLIPAWAKEDKISRHTYNARSETAAEKPSFRTAWRQRQYGLVLVNNFYEPSYESGKAVRWKIELASGGPFGIACLWDRWTDPASGERVVSFSMLTVNADEHPVMNQFHKPGDEKRTPVIIAPELYDAWLSADTVQAAELMHWQHMPELVSCPAPRSST</sequence>
<dbReference type="PANTHER" id="PTHR13604:SF0">
    <property type="entry name" value="ABASIC SITE PROCESSING PROTEIN HMCES"/>
    <property type="match status" value="1"/>
</dbReference>
<evidence type="ECO:0000256" key="2">
    <source>
        <dbReference type="ARBA" id="ARBA00022670"/>
    </source>
</evidence>
<dbReference type="GO" id="GO:0106300">
    <property type="term" value="P:protein-DNA covalent cross-linking repair"/>
    <property type="evidence" value="ECO:0007669"/>
    <property type="project" value="InterPro"/>
</dbReference>
<name>A0A927IMK9_9BURK</name>
<accession>A0A927IMK9</accession>
<evidence type="ECO:0000313" key="10">
    <source>
        <dbReference type="Proteomes" id="UP000647424"/>
    </source>
</evidence>
<dbReference type="PANTHER" id="PTHR13604">
    <property type="entry name" value="DC12-RELATED"/>
    <property type="match status" value="1"/>
</dbReference>
<protein>
    <recommendedName>
        <fullName evidence="8">Abasic site processing protein</fullName>
        <ecNumber evidence="8">3.4.-.-</ecNumber>
    </recommendedName>
</protein>
<evidence type="ECO:0000256" key="1">
    <source>
        <dbReference type="ARBA" id="ARBA00008136"/>
    </source>
</evidence>